<evidence type="ECO:0000313" key="9">
    <source>
        <dbReference type="EMBL" id="CAI9578619.1"/>
    </source>
</evidence>
<comment type="catalytic activity">
    <reaction evidence="8">
        <text>2 (2E,6E)-farnesyl diphosphate = presqualene diphosphate + diphosphate</text>
        <dbReference type="Rhea" id="RHEA:22672"/>
        <dbReference type="ChEBI" id="CHEBI:33019"/>
        <dbReference type="ChEBI" id="CHEBI:57310"/>
        <dbReference type="ChEBI" id="CHEBI:175763"/>
    </reaction>
    <physiologicalReaction direction="left-to-right" evidence="8">
        <dbReference type="Rhea" id="RHEA:22673"/>
    </physiologicalReaction>
</comment>
<evidence type="ECO:0000313" key="10">
    <source>
        <dbReference type="Proteomes" id="UP001162483"/>
    </source>
</evidence>
<proteinExistence type="inferred from homology"/>
<dbReference type="EMBL" id="CATNWA010015019">
    <property type="protein sequence ID" value="CAI9578619.1"/>
    <property type="molecule type" value="Genomic_DNA"/>
</dbReference>
<comment type="catalytic activity">
    <reaction evidence="7">
        <text>presqualene diphosphate + NADH + H(+) = squalene + diphosphate + NAD(+)</text>
        <dbReference type="Rhea" id="RHEA:22228"/>
        <dbReference type="ChEBI" id="CHEBI:15378"/>
        <dbReference type="ChEBI" id="CHEBI:15440"/>
        <dbReference type="ChEBI" id="CHEBI:33019"/>
        <dbReference type="ChEBI" id="CHEBI:57310"/>
        <dbReference type="ChEBI" id="CHEBI:57540"/>
        <dbReference type="ChEBI" id="CHEBI:57945"/>
    </reaction>
    <physiologicalReaction direction="left-to-right" evidence="7">
        <dbReference type="Rhea" id="RHEA:22229"/>
    </physiologicalReaction>
</comment>
<comment type="similarity">
    <text evidence="1">Belongs to the phytoene/squalene synthase family.</text>
</comment>
<dbReference type="Gene3D" id="1.10.600.10">
    <property type="entry name" value="Farnesyl Diphosphate Synthase"/>
    <property type="match status" value="1"/>
</dbReference>
<comment type="catalytic activity">
    <reaction evidence="6">
        <text>presqualene diphosphate + NADPH + H(+) = squalene + diphosphate + NADP(+)</text>
        <dbReference type="Rhea" id="RHEA:22232"/>
        <dbReference type="ChEBI" id="CHEBI:15378"/>
        <dbReference type="ChEBI" id="CHEBI:15440"/>
        <dbReference type="ChEBI" id="CHEBI:33019"/>
        <dbReference type="ChEBI" id="CHEBI:57310"/>
        <dbReference type="ChEBI" id="CHEBI:57783"/>
        <dbReference type="ChEBI" id="CHEBI:58349"/>
    </reaction>
    <physiologicalReaction direction="left-to-right" evidence="6">
        <dbReference type="Rhea" id="RHEA:22233"/>
    </physiologicalReaction>
</comment>
<dbReference type="NCBIfam" id="TIGR01559">
    <property type="entry name" value="squal_synth"/>
    <property type="match status" value="1"/>
</dbReference>
<reference evidence="9" key="1">
    <citation type="submission" date="2023-05" db="EMBL/GenBank/DDBJ databases">
        <authorList>
            <person name="Stuckert A."/>
        </authorList>
    </citation>
    <scope>NUCLEOTIDE SEQUENCE</scope>
</reference>
<dbReference type="PANTHER" id="PTHR11626">
    <property type="entry name" value="FARNESYL-DIPHOSPHATE FARNESYLTRANSFERASE"/>
    <property type="match status" value="1"/>
</dbReference>
<sequence>MSESLQTCYKYLTETGRSYAPITQALEGELRHIFCIFYLVVKAMDTVEDDMTISMETKIQILKNFHNLLYQPDWKFMDSKKKTCQVLEDFPTISWEFRNLAVVYQEVIVKAVREVAVGMMEYLQKQVESVQDWDKYCDYVAASLTRGLSVIFCVTGLEDPVVGEDKRLSSSFGLFMQKTNIIRDFLEDLLNGQEFWPKEVWSKYGKKLSDFTKPENIVPAVQCLNELITNALKHVPDLLLYLSQLRNQRVFKFCSAPLMMAIATLATCYNNQQVFKGVVKIRRGQAVTLMMDSTDMQAVRAITYQYAEEVWISYIFQHSLSLRQKYAIWIYICEK</sequence>
<evidence type="ECO:0000256" key="3">
    <source>
        <dbReference type="ARBA" id="ARBA00031079"/>
    </source>
</evidence>
<protein>
    <recommendedName>
        <fullName evidence="2">Squalene synthase</fullName>
    </recommendedName>
    <alternativeName>
        <fullName evidence="3">FPP:FPP farnesyltransferase</fullName>
    </alternativeName>
    <alternativeName>
        <fullName evidence="4">Farnesyl-diphosphate farnesyltransferase</fullName>
    </alternativeName>
</protein>
<name>A0ABN9E1G0_9NEOB</name>
<evidence type="ECO:0000256" key="7">
    <source>
        <dbReference type="ARBA" id="ARBA00047541"/>
    </source>
</evidence>
<comment type="function">
    <text evidence="5">Catalyzes the condensation of 2 farnesyl pyrophosphate (FPP) moieties to form squalene. Proceeds in two distinct steps. In the first half-reaction, two molecules of FPP react to form the stable presqualene diphosphate intermediate (PSQPP), with concomitant release of a proton and a molecule of inorganic diphosphate. In the second half-reaction, PSQPP undergoes heterolysis, isomerization, and reduction with NADPH or NADH to form squalene. It is the first committed enzyme of the sterol biosynthesis pathway.</text>
</comment>
<evidence type="ECO:0000256" key="4">
    <source>
        <dbReference type="ARBA" id="ARBA00033359"/>
    </source>
</evidence>
<evidence type="ECO:0000256" key="1">
    <source>
        <dbReference type="ARBA" id="ARBA00006251"/>
    </source>
</evidence>
<dbReference type="InterPro" id="IPR033904">
    <property type="entry name" value="Trans_IPPS_HH"/>
</dbReference>
<dbReference type="SUPFAM" id="SSF48576">
    <property type="entry name" value="Terpenoid synthases"/>
    <property type="match status" value="1"/>
</dbReference>
<dbReference type="Pfam" id="PF00494">
    <property type="entry name" value="SQS_PSY"/>
    <property type="match status" value="1"/>
</dbReference>
<dbReference type="Proteomes" id="UP001162483">
    <property type="component" value="Unassembled WGS sequence"/>
</dbReference>
<evidence type="ECO:0000256" key="8">
    <source>
        <dbReference type="ARBA" id="ARBA00048315"/>
    </source>
</evidence>
<evidence type="ECO:0000256" key="6">
    <source>
        <dbReference type="ARBA" id="ARBA00047468"/>
    </source>
</evidence>
<dbReference type="CDD" id="cd00683">
    <property type="entry name" value="Trans_IPPS_HH"/>
    <property type="match status" value="1"/>
</dbReference>
<evidence type="ECO:0000256" key="2">
    <source>
        <dbReference type="ARBA" id="ARBA00015135"/>
    </source>
</evidence>
<comment type="caution">
    <text evidence="9">The sequence shown here is derived from an EMBL/GenBank/DDBJ whole genome shotgun (WGS) entry which is preliminary data.</text>
</comment>
<dbReference type="InterPro" id="IPR006449">
    <property type="entry name" value="Squal_synth-like"/>
</dbReference>
<accession>A0ABN9E1G0</accession>
<evidence type="ECO:0000256" key="5">
    <source>
        <dbReference type="ARBA" id="ARBA00045166"/>
    </source>
</evidence>
<keyword evidence="10" id="KW-1185">Reference proteome</keyword>
<gene>
    <name evidence="9" type="ORF">SPARVUS_LOCUS8953635</name>
</gene>
<dbReference type="InterPro" id="IPR044844">
    <property type="entry name" value="Trans_IPPS_euk-type"/>
</dbReference>
<dbReference type="InterPro" id="IPR008949">
    <property type="entry name" value="Isoprenoid_synthase_dom_sf"/>
</dbReference>
<dbReference type="PANTHER" id="PTHR11626:SF2">
    <property type="entry name" value="SQUALENE SYNTHASE"/>
    <property type="match status" value="1"/>
</dbReference>
<organism evidence="9 10">
    <name type="scientific">Staurois parvus</name>
    <dbReference type="NCBI Taxonomy" id="386267"/>
    <lineage>
        <taxon>Eukaryota</taxon>
        <taxon>Metazoa</taxon>
        <taxon>Chordata</taxon>
        <taxon>Craniata</taxon>
        <taxon>Vertebrata</taxon>
        <taxon>Euteleostomi</taxon>
        <taxon>Amphibia</taxon>
        <taxon>Batrachia</taxon>
        <taxon>Anura</taxon>
        <taxon>Neobatrachia</taxon>
        <taxon>Ranoidea</taxon>
        <taxon>Ranidae</taxon>
        <taxon>Staurois</taxon>
    </lineage>
</organism>
<dbReference type="InterPro" id="IPR002060">
    <property type="entry name" value="Squ/phyt_synthse"/>
</dbReference>